<keyword evidence="3" id="KW-1185">Reference proteome</keyword>
<sequence>MSISTNWPVTHEEFSVYVISDDSSAGRKDGQWNDYVYKTKEMDSLKLPVVNSFISEWEDDSSYDIEEIFRKSHLCLQGIENLKEAILTKLNYASFMLLKDAILYKNEKSQNMEYSYQEGDIALLLWANIHRAKRRHGMERIGFRFWIPPDLSSEDCAVRILQLAFEPSFRVLDLPKEISEPEENIEVDDPRESNEIILREIEENADENVEGEAPAETIVELKVEDAAVTGAQTEAVESPDTPVVEQKTSKPDLKLPDSHVDKEQQADVVDKSYREDRFTVTEDVGTSEEGKGKCLDLNEYLLIGGFLHFDLLEVPKLTISKNGFTYYYKEKPELKKIKCEPRAFDPLEKEDESVFEEEIVPEEPAAVEKMPPQPEENPDEMEEYLSEEIIRLSIGLQMP</sequence>
<feature type="compositionally biased region" description="Basic and acidic residues" evidence="1">
    <location>
        <begin position="247"/>
        <end position="259"/>
    </location>
</feature>
<organism evidence="2 3">
    <name type="scientific">Caerostris darwini</name>
    <dbReference type="NCBI Taxonomy" id="1538125"/>
    <lineage>
        <taxon>Eukaryota</taxon>
        <taxon>Metazoa</taxon>
        <taxon>Ecdysozoa</taxon>
        <taxon>Arthropoda</taxon>
        <taxon>Chelicerata</taxon>
        <taxon>Arachnida</taxon>
        <taxon>Araneae</taxon>
        <taxon>Araneomorphae</taxon>
        <taxon>Entelegynae</taxon>
        <taxon>Araneoidea</taxon>
        <taxon>Araneidae</taxon>
        <taxon>Caerostris</taxon>
    </lineage>
</organism>
<proteinExistence type="predicted"/>
<dbReference type="AlphaFoldDB" id="A0AAV4N0S7"/>
<dbReference type="Proteomes" id="UP001054837">
    <property type="component" value="Unassembled WGS sequence"/>
</dbReference>
<protein>
    <submittedName>
        <fullName evidence="2">Protein CASC1</fullName>
    </submittedName>
</protein>
<comment type="caution">
    <text evidence="2">The sequence shown here is derived from an EMBL/GenBank/DDBJ whole genome shotgun (WGS) entry which is preliminary data.</text>
</comment>
<dbReference type="GO" id="GO:0048487">
    <property type="term" value="F:beta-tubulin binding"/>
    <property type="evidence" value="ECO:0007669"/>
    <property type="project" value="TreeGrafter"/>
</dbReference>
<accession>A0AAV4N0S7</accession>
<evidence type="ECO:0000313" key="3">
    <source>
        <dbReference type="Proteomes" id="UP001054837"/>
    </source>
</evidence>
<feature type="region of interest" description="Disordered" evidence="1">
    <location>
        <begin position="232"/>
        <end position="259"/>
    </location>
</feature>
<dbReference type="InterPro" id="IPR023247">
    <property type="entry name" value="IC97/Dnai7-like"/>
</dbReference>
<name>A0AAV4N0S7_9ARAC</name>
<reference evidence="2 3" key="1">
    <citation type="submission" date="2021-06" db="EMBL/GenBank/DDBJ databases">
        <title>Caerostris darwini draft genome.</title>
        <authorList>
            <person name="Kono N."/>
            <person name="Arakawa K."/>
        </authorList>
    </citation>
    <scope>NUCLEOTIDE SEQUENCE [LARGE SCALE GENOMIC DNA]</scope>
</reference>
<dbReference type="GO" id="GO:0005930">
    <property type="term" value="C:axoneme"/>
    <property type="evidence" value="ECO:0007669"/>
    <property type="project" value="TreeGrafter"/>
</dbReference>
<evidence type="ECO:0000256" key="1">
    <source>
        <dbReference type="SAM" id="MobiDB-lite"/>
    </source>
</evidence>
<dbReference type="GO" id="GO:0008017">
    <property type="term" value="F:microtubule binding"/>
    <property type="evidence" value="ECO:0007669"/>
    <property type="project" value="TreeGrafter"/>
</dbReference>
<dbReference type="EMBL" id="BPLQ01001086">
    <property type="protein sequence ID" value="GIX78370.1"/>
    <property type="molecule type" value="Genomic_DNA"/>
</dbReference>
<dbReference type="PANTHER" id="PTHR20929">
    <property type="entry name" value="LUNG ADENOMA SUSCEPTIBILITY 1-RELATED"/>
    <property type="match status" value="1"/>
</dbReference>
<dbReference type="PANTHER" id="PTHR20929:SF11">
    <property type="entry name" value="DYNEIN AXONEMAL INTERMEDIATE CHAIN 7"/>
    <property type="match status" value="1"/>
</dbReference>
<evidence type="ECO:0000313" key="2">
    <source>
        <dbReference type="EMBL" id="GIX78370.1"/>
    </source>
</evidence>
<gene>
    <name evidence="2" type="primary">casc1_1</name>
    <name evidence="2" type="ORF">CDAR_313531</name>
</gene>